<evidence type="ECO:0000256" key="1">
    <source>
        <dbReference type="SAM" id="MobiDB-lite"/>
    </source>
</evidence>
<keyword evidence="3" id="KW-1185">Reference proteome</keyword>
<name>A0ABP4Y3D1_9ACTN</name>
<accession>A0ABP4Y3D1</accession>
<feature type="compositionally biased region" description="Basic residues" evidence="1">
    <location>
        <begin position="41"/>
        <end position="50"/>
    </location>
</feature>
<organism evidence="2 3">
    <name type="scientific">Luedemannella flava</name>
    <dbReference type="NCBI Taxonomy" id="349316"/>
    <lineage>
        <taxon>Bacteria</taxon>
        <taxon>Bacillati</taxon>
        <taxon>Actinomycetota</taxon>
        <taxon>Actinomycetes</taxon>
        <taxon>Micromonosporales</taxon>
        <taxon>Micromonosporaceae</taxon>
        <taxon>Luedemannella</taxon>
    </lineage>
</organism>
<evidence type="ECO:0000313" key="2">
    <source>
        <dbReference type="EMBL" id="GAA1799504.1"/>
    </source>
</evidence>
<dbReference type="EMBL" id="BAAALT010000053">
    <property type="protein sequence ID" value="GAA1799504.1"/>
    <property type="molecule type" value="Genomic_DNA"/>
</dbReference>
<evidence type="ECO:0000313" key="3">
    <source>
        <dbReference type="Proteomes" id="UP001500218"/>
    </source>
</evidence>
<reference evidence="3" key="1">
    <citation type="journal article" date="2019" name="Int. J. Syst. Evol. Microbiol.">
        <title>The Global Catalogue of Microorganisms (GCM) 10K type strain sequencing project: providing services to taxonomists for standard genome sequencing and annotation.</title>
        <authorList>
            <consortium name="The Broad Institute Genomics Platform"/>
            <consortium name="The Broad Institute Genome Sequencing Center for Infectious Disease"/>
            <person name="Wu L."/>
            <person name="Ma J."/>
        </authorList>
    </citation>
    <scope>NUCLEOTIDE SEQUENCE [LARGE SCALE GENOMIC DNA]</scope>
    <source>
        <strain evidence="3">JCM 13250</strain>
    </source>
</reference>
<dbReference type="Proteomes" id="UP001500218">
    <property type="component" value="Unassembled WGS sequence"/>
</dbReference>
<gene>
    <name evidence="2" type="ORF">GCM10009682_21410</name>
</gene>
<comment type="caution">
    <text evidence="2">The sequence shown here is derived from an EMBL/GenBank/DDBJ whole genome shotgun (WGS) entry which is preliminary data.</text>
</comment>
<sequence length="75" mass="8220">MLRLRRAQLEEQLSADAARLAGIEARLPWRLSQLMMASPTRRPRPARNCRTRRELPGSGWPGGVSAPAAASIDVA</sequence>
<proteinExistence type="predicted"/>
<feature type="region of interest" description="Disordered" evidence="1">
    <location>
        <begin position="38"/>
        <end position="75"/>
    </location>
</feature>
<protein>
    <submittedName>
        <fullName evidence="2">Uncharacterized protein</fullName>
    </submittedName>
</protein>